<accession>A0A7G9GTT1</accession>
<dbReference type="Pfam" id="PF09820">
    <property type="entry name" value="AAA-ATPase_like"/>
    <property type="match status" value="1"/>
</dbReference>
<sequence>MIIDEYDHFANELLSFDFQEFTSITNSDGYVRGFYEVLKYATESVVSRIFITGVSPITLDSLTSGFNISTNLSLDPRFNEMFGFTKEEMKSLISMVPTIQNNEVVLNEMKQYYDGYMFSREGKHHMFNPNMAIYYLDYWKNFGKQPLEIVDKNILSDYQKLENLLYLSYDRDIHDQIQDILDGKHPMVNLTEMFMMNTELIKDDFYSLLFYLGYLTIDTADEFGMTLRIPNMIMQKVFIEYFRHMLEKQLEMKSDTTAWQKAIVDFLRNNNPKKFIEEIEKVLHKYPDRMFQNFHERNIQQIADMIVEAVSGVDVDLEWVNDNGYGDFMMIPANEVYPNKLIEFKYLKVEYTKYQLDKVIEEGKHEIQKYKATRQMNRQRCDAYIMVFSKCQCIYLEYI</sequence>
<reference evidence="2 3" key="1">
    <citation type="submission" date="2020-08" db="EMBL/GenBank/DDBJ databases">
        <authorList>
            <person name="Liu C."/>
            <person name="Sun Q."/>
        </authorList>
    </citation>
    <scope>NUCLEOTIDE SEQUENCE [LARGE SCALE GENOMIC DNA]</scope>
    <source>
        <strain evidence="2 3">NSJ-61</strain>
    </source>
</reference>
<feature type="domain" description="AAA-ATPase-like" evidence="1">
    <location>
        <begin position="2"/>
        <end position="63"/>
    </location>
</feature>
<protein>
    <submittedName>
        <fullName evidence="2">AAA family ATPase</fullName>
    </submittedName>
</protein>
<dbReference type="InterPro" id="IPR018631">
    <property type="entry name" value="AAA-ATPase-like_dom"/>
</dbReference>
<dbReference type="EMBL" id="CP060636">
    <property type="protein sequence ID" value="QNM14213.1"/>
    <property type="molecule type" value="Genomic_DNA"/>
</dbReference>
<gene>
    <name evidence="2" type="ORF">H9Q80_01415</name>
</gene>
<evidence type="ECO:0000313" key="2">
    <source>
        <dbReference type="EMBL" id="QNM14213.1"/>
    </source>
</evidence>
<dbReference type="KEGG" id="ehn:H9Q80_01415"/>
<organism evidence="2 3">
    <name type="scientific">[Eubacterium] hominis</name>
    <dbReference type="NCBI Taxonomy" id="2764325"/>
    <lineage>
        <taxon>Bacteria</taxon>
        <taxon>Bacillati</taxon>
        <taxon>Bacillota</taxon>
        <taxon>Erysipelotrichia</taxon>
        <taxon>Erysipelotrichales</taxon>
        <taxon>Erysipelotrichaceae</taxon>
        <taxon>Amedibacillus</taxon>
    </lineage>
</organism>
<proteinExistence type="predicted"/>
<dbReference type="AlphaFoldDB" id="A0A7G9GTT1"/>
<evidence type="ECO:0000313" key="3">
    <source>
        <dbReference type="Proteomes" id="UP000515856"/>
    </source>
</evidence>
<evidence type="ECO:0000259" key="1">
    <source>
        <dbReference type="Pfam" id="PF09820"/>
    </source>
</evidence>
<dbReference type="PANTHER" id="PTHR34825">
    <property type="entry name" value="CONSERVED PROTEIN, WITH A WEAK D-GALACTARATE DEHYDRATASE/ALTRONATE HYDROLASE DOMAIN"/>
    <property type="match status" value="1"/>
</dbReference>
<dbReference type="Proteomes" id="UP000515856">
    <property type="component" value="Chromosome"/>
</dbReference>
<name>A0A7G9GTT1_9FIRM</name>
<keyword evidence="3" id="KW-1185">Reference proteome</keyword>
<dbReference type="RefSeq" id="WP_158552708.1">
    <property type="nucleotide sequence ID" value="NZ_CP060636.1"/>
</dbReference>
<dbReference type="PANTHER" id="PTHR34825:SF2">
    <property type="entry name" value="AAA-ATPASE-LIKE DOMAIN-CONTAINING PROTEIN"/>
    <property type="match status" value="1"/>
</dbReference>